<comment type="caution">
    <text evidence="2">The sequence shown here is derived from an EMBL/GenBank/DDBJ whole genome shotgun (WGS) entry which is preliminary data.</text>
</comment>
<dbReference type="EMBL" id="AMFJ01000589">
    <property type="protein sequence ID" value="EKE27053.1"/>
    <property type="molecule type" value="Genomic_DNA"/>
</dbReference>
<feature type="signal peptide" evidence="1">
    <location>
        <begin position="1"/>
        <end position="20"/>
    </location>
</feature>
<proteinExistence type="predicted"/>
<evidence type="ECO:0000313" key="2">
    <source>
        <dbReference type="EMBL" id="EKE27053.1"/>
    </source>
</evidence>
<feature type="chain" id="PRO_5017252949" description="CARDB domain-containing protein" evidence="1">
    <location>
        <begin position="21"/>
        <end position="387"/>
    </location>
</feature>
<dbReference type="AlphaFoldDB" id="K2FVS8"/>
<protein>
    <recommendedName>
        <fullName evidence="3">CARDB domain-containing protein</fullName>
    </recommendedName>
</protein>
<reference evidence="2" key="1">
    <citation type="journal article" date="2012" name="Science">
        <title>Fermentation, hydrogen, and sulfur metabolism in multiple uncultivated bacterial phyla.</title>
        <authorList>
            <person name="Wrighton K.C."/>
            <person name="Thomas B.C."/>
            <person name="Sharon I."/>
            <person name="Miller C.S."/>
            <person name="Castelle C.J."/>
            <person name="VerBerkmoes N.C."/>
            <person name="Wilkins M.J."/>
            <person name="Hettich R.L."/>
            <person name="Lipton M.S."/>
            <person name="Williams K.H."/>
            <person name="Long P.E."/>
            <person name="Banfield J.F."/>
        </authorList>
    </citation>
    <scope>NUCLEOTIDE SEQUENCE [LARGE SCALE GENOMIC DNA]</scope>
</reference>
<keyword evidence="1" id="KW-0732">Signal</keyword>
<evidence type="ECO:0000256" key="1">
    <source>
        <dbReference type="SAM" id="SignalP"/>
    </source>
</evidence>
<organism evidence="2">
    <name type="scientific">uncultured bacterium</name>
    <name type="common">gcode 4</name>
    <dbReference type="NCBI Taxonomy" id="1234023"/>
    <lineage>
        <taxon>Bacteria</taxon>
        <taxon>environmental samples</taxon>
    </lineage>
</organism>
<evidence type="ECO:0008006" key="3">
    <source>
        <dbReference type="Google" id="ProtNLM"/>
    </source>
</evidence>
<name>K2FVS8_9BACT</name>
<gene>
    <name evidence="2" type="ORF">ACD_4C00073G0004</name>
</gene>
<accession>K2FVS8</accession>
<sequence length="387" mass="47702">MKKIITLTLLFFSLSQTVIASPFDILRDYYPDFIISDVTQDYNSKDIYMKVCNVWWDLNSFWTLLLWIKKDTYSYWTTIQNFNLKSRMCWNYKVASAKDIWIWTNWYYYMTFWISVKWDKTEQNKDNNIIKKTIYITTSTTINNINFCNYSPYNSCQPQIYQNYQDSSWHISISRPSWWNIYNDSLEFSADFYINPRNVNYIDINIYKKNWYFNDLYKTERIYYIFNNYYRNPFTIKKNFSTSSWKSWQYYLQVKVIWFNSQENITKQSSSFTVWSFSNKPDFVVYDIKQNSIDYLNFKICNDWWKNNNQYDFATKIYNINQGKTITMNNSIELDSWDCRDYSIPLDRIWIYSNWYYNIKIETDTYNEISEKNENNNSLRENFYLKR</sequence>